<evidence type="ECO:0000256" key="1">
    <source>
        <dbReference type="SAM" id="MobiDB-lite"/>
    </source>
</evidence>
<dbReference type="EMBL" id="CAWUPB010001160">
    <property type="protein sequence ID" value="CAK7342464.1"/>
    <property type="molecule type" value="Genomic_DNA"/>
</dbReference>
<evidence type="ECO:0000313" key="3">
    <source>
        <dbReference type="Proteomes" id="UP001314170"/>
    </source>
</evidence>
<reference evidence="2 3" key="1">
    <citation type="submission" date="2024-01" db="EMBL/GenBank/DDBJ databases">
        <authorList>
            <person name="Waweru B."/>
        </authorList>
    </citation>
    <scope>NUCLEOTIDE SEQUENCE [LARGE SCALE GENOMIC DNA]</scope>
</reference>
<evidence type="ECO:0000313" key="2">
    <source>
        <dbReference type="EMBL" id="CAK7342464.1"/>
    </source>
</evidence>
<feature type="compositionally biased region" description="Basic and acidic residues" evidence="1">
    <location>
        <begin position="145"/>
        <end position="173"/>
    </location>
</feature>
<protein>
    <submittedName>
        <fullName evidence="2">Uncharacterized protein</fullName>
    </submittedName>
</protein>
<accession>A0AAV1RZ73</accession>
<name>A0AAV1RZ73_9ROSI</name>
<organism evidence="2 3">
    <name type="scientific">Dovyalis caffra</name>
    <dbReference type="NCBI Taxonomy" id="77055"/>
    <lineage>
        <taxon>Eukaryota</taxon>
        <taxon>Viridiplantae</taxon>
        <taxon>Streptophyta</taxon>
        <taxon>Embryophyta</taxon>
        <taxon>Tracheophyta</taxon>
        <taxon>Spermatophyta</taxon>
        <taxon>Magnoliopsida</taxon>
        <taxon>eudicotyledons</taxon>
        <taxon>Gunneridae</taxon>
        <taxon>Pentapetalae</taxon>
        <taxon>rosids</taxon>
        <taxon>fabids</taxon>
        <taxon>Malpighiales</taxon>
        <taxon>Salicaceae</taxon>
        <taxon>Flacourtieae</taxon>
        <taxon>Dovyalis</taxon>
    </lineage>
</organism>
<gene>
    <name evidence="2" type="ORF">DCAF_LOCUS16807</name>
</gene>
<dbReference type="AlphaFoldDB" id="A0AAV1RZ73"/>
<feature type="region of interest" description="Disordered" evidence="1">
    <location>
        <begin position="132"/>
        <end position="173"/>
    </location>
</feature>
<sequence length="190" mass="21433">MECFKEDTGYAFLHEEDFSDHLASSPPIDFDFGFLNNDTAVDDSNQTNIGPSLSMPQKDQPALDAFSDFCELNQIPTSPPMLDMSDSFEDDPSPDDFLDIGNLLSESDIEEIGKGLFDKTKIGANELKIETGGDESSQVSKKRIHQIDDTRSIDDRRKMNEEERRLRRERSERALSRQAGSAYVGVIRFI</sequence>
<comment type="caution">
    <text evidence="2">The sequence shown here is derived from an EMBL/GenBank/DDBJ whole genome shotgun (WGS) entry which is preliminary data.</text>
</comment>
<keyword evidence="3" id="KW-1185">Reference proteome</keyword>
<proteinExistence type="predicted"/>
<dbReference type="Proteomes" id="UP001314170">
    <property type="component" value="Unassembled WGS sequence"/>
</dbReference>